<evidence type="ECO:0000259" key="3">
    <source>
        <dbReference type="Pfam" id="PF12969"/>
    </source>
</evidence>
<gene>
    <name evidence="4" type="ORF">EJV47_08435</name>
</gene>
<dbReference type="InterPro" id="IPR002931">
    <property type="entry name" value="Transglutaminase-like"/>
</dbReference>
<dbReference type="Pfam" id="PF12969">
    <property type="entry name" value="DUF3857"/>
    <property type="match status" value="1"/>
</dbReference>
<comment type="caution">
    <text evidence="4">The sequence shown here is derived from an EMBL/GenBank/DDBJ whole genome shotgun (WGS) entry which is preliminary data.</text>
</comment>
<dbReference type="Gene3D" id="2.60.40.3140">
    <property type="match status" value="1"/>
</dbReference>
<dbReference type="OrthoDB" id="98874at2"/>
<dbReference type="RefSeq" id="WP_126692719.1">
    <property type="nucleotide sequence ID" value="NZ_RXOF01000004.1"/>
</dbReference>
<dbReference type="Gene3D" id="2.60.120.1130">
    <property type="match status" value="1"/>
</dbReference>
<keyword evidence="1" id="KW-0732">Signal</keyword>
<dbReference type="Gene3D" id="3.10.620.30">
    <property type="match status" value="1"/>
</dbReference>
<proteinExistence type="predicted"/>
<keyword evidence="5" id="KW-1185">Reference proteome</keyword>
<organism evidence="4 5">
    <name type="scientific">Hymenobacter gummosus</name>
    <dbReference type="NCBI Taxonomy" id="1776032"/>
    <lineage>
        <taxon>Bacteria</taxon>
        <taxon>Pseudomonadati</taxon>
        <taxon>Bacteroidota</taxon>
        <taxon>Cytophagia</taxon>
        <taxon>Cytophagales</taxon>
        <taxon>Hymenobacteraceae</taxon>
        <taxon>Hymenobacter</taxon>
    </lineage>
</organism>
<reference evidence="4 5" key="1">
    <citation type="submission" date="2018-12" db="EMBL/GenBank/DDBJ databases">
        <title>Hymenobacter gummosus sp. nov., isolated from a spring.</title>
        <authorList>
            <person name="Nie L."/>
        </authorList>
    </citation>
    <scope>NUCLEOTIDE SEQUENCE [LARGE SCALE GENOMIC DNA]</scope>
    <source>
        <strain evidence="4 5">KCTC 52166</strain>
    </source>
</reference>
<dbReference type="Pfam" id="PF01841">
    <property type="entry name" value="Transglut_core"/>
    <property type="match status" value="1"/>
</dbReference>
<feature type="domain" description="DUF3857" evidence="3">
    <location>
        <begin position="120"/>
        <end position="216"/>
    </location>
</feature>
<dbReference type="InterPro" id="IPR024618">
    <property type="entry name" value="DUF3857"/>
</dbReference>
<sequence length="685" mass="76541">MAQPIRSRLALAAGFSLLSLTAFGQAEPIKFGKPDPKDFDKASFAADSAANAVILCDYGRSHFEMGSKGGLVVVYEHIRRIKILKKGGYDWADGDVLLYHKGGDAEKLSSLRGFTYNVGPGGEITKDKLDSDAVFSEELDANHTRRKFTLPNVHEGSVVEYAYTITSDYWFNFQDWNFQHGIPVRWSEYRASIPEYFDYKLLWQGYEPLAVQERTTGSTQFSIRSEGGWAGGGFNTTRVAASTQTVTAQVTNYRWVTKNTPALRPEPFMTTPRDFVTRIDFELAGLKWPNAAYQNVSGTWGKMQRDLLNDEEFGGQLRRGGFLKPQVTAAIAQYPNEAERAAAIHALVRDNVACTGLGRGLWSKDGVRKAWEQHRGTAADVNLLLIALLREAGLKANPVILSTREHGRVDTNFPLLSRFNYVVAHVQLPDSQQVLVDATESQAPFGMLPAACLSGQGRMIMSEDAGAWVPLSSPHRYVHFRSAKLTLDERGNLAGTLRDEQGGYLGLHQRDELRQQGEKKYVEGLLKQQSGWKVDKYAFQNTKELGKPLMLDMDLRVPGDAEQPLGTIYLNVMHALNEATNPFLQPERRFPVDFGSRREETSMVTVTLPAGYVVEELPKNAVVELPEGGGRFLFSITPVGNTLQITSRMTLNRSLFLADEYPHLRQFYTLMLAKQAEKIVLKRKS</sequence>
<evidence type="ECO:0000256" key="1">
    <source>
        <dbReference type="SAM" id="SignalP"/>
    </source>
</evidence>
<evidence type="ECO:0000313" key="4">
    <source>
        <dbReference type="EMBL" id="RTQ50651.1"/>
    </source>
</evidence>
<accession>A0A431U4G8</accession>
<protein>
    <submittedName>
        <fullName evidence="4">DUF3857 domain-containing protein</fullName>
    </submittedName>
</protein>
<dbReference type="EMBL" id="RXOF01000004">
    <property type="protein sequence ID" value="RTQ50651.1"/>
    <property type="molecule type" value="Genomic_DNA"/>
</dbReference>
<feature type="chain" id="PRO_5019263910" evidence="1">
    <location>
        <begin position="25"/>
        <end position="685"/>
    </location>
</feature>
<name>A0A431U4G8_9BACT</name>
<dbReference type="Proteomes" id="UP000282184">
    <property type="component" value="Unassembled WGS sequence"/>
</dbReference>
<feature type="domain" description="Transglutaminase-like" evidence="2">
    <location>
        <begin position="330"/>
        <end position="434"/>
    </location>
</feature>
<feature type="signal peptide" evidence="1">
    <location>
        <begin position="1"/>
        <end position="24"/>
    </location>
</feature>
<evidence type="ECO:0000313" key="5">
    <source>
        <dbReference type="Proteomes" id="UP000282184"/>
    </source>
</evidence>
<evidence type="ECO:0000259" key="2">
    <source>
        <dbReference type="Pfam" id="PF01841"/>
    </source>
</evidence>
<dbReference type="AlphaFoldDB" id="A0A431U4G8"/>